<feature type="transmembrane region" description="Helical" evidence="1">
    <location>
        <begin position="12"/>
        <end position="33"/>
    </location>
</feature>
<dbReference type="InterPro" id="IPR007166">
    <property type="entry name" value="Class3_signal_pept_motif"/>
</dbReference>
<keyword evidence="1" id="KW-1133">Transmembrane helix</keyword>
<sequence>MNKRGQVAIEYMVLIGVLLTLVAFLSGYAFMVYNETISSSQFKSSTKSLADTINNVYYLGNGNSIAVDFVIPSNVTSIEFNNTQIVTHINSFGVDSKSTVFVDTNVFGNIPIVIGTHKVLVKNINGDVNVFII</sequence>
<dbReference type="Pfam" id="PF04021">
    <property type="entry name" value="Class_IIIsignal"/>
    <property type="match status" value="1"/>
</dbReference>
<dbReference type="Proteomes" id="UP000722459">
    <property type="component" value="Unassembled WGS sequence"/>
</dbReference>
<keyword evidence="1" id="KW-0812">Transmembrane</keyword>
<proteinExistence type="predicted"/>
<organism evidence="2 3">
    <name type="scientific">Candidatus Iainarchaeum sp</name>
    <dbReference type="NCBI Taxonomy" id="3101447"/>
    <lineage>
        <taxon>Archaea</taxon>
        <taxon>Candidatus Iainarchaeota</taxon>
        <taxon>Candidatus Iainarchaeia</taxon>
        <taxon>Candidatus Iainarchaeales</taxon>
        <taxon>Candidatus Iainarchaeaceae</taxon>
        <taxon>Candidatus Iainarchaeum</taxon>
    </lineage>
</organism>
<evidence type="ECO:0000313" key="3">
    <source>
        <dbReference type="Proteomes" id="UP000722459"/>
    </source>
</evidence>
<reference evidence="2" key="1">
    <citation type="journal article" date="2021" name="ISME J.">
        <title>Mercury methylation by metabolically versatile and cosmopolitan marine bacteria.</title>
        <authorList>
            <person name="Lin H."/>
            <person name="Ascher D.B."/>
            <person name="Myung Y."/>
            <person name="Lamborg C.H."/>
            <person name="Hallam S.J."/>
            <person name="Gionfriddo C.M."/>
            <person name="Holt K.E."/>
            <person name="Moreau J.W."/>
        </authorList>
    </citation>
    <scope>NUCLEOTIDE SEQUENCE</scope>
    <source>
        <strain evidence="2">SI075_bin30</strain>
    </source>
</reference>
<protein>
    <submittedName>
        <fullName evidence="2">Class III signal peptide-containing protein</fullName>
    </submittedName>
</protein>
<comment type="caution">
    <text evidence="2">The sequence shown here is derived from an EMBL/GenBank/DDBJ whole genome shotgun (WGS) entry which is preliminary data.</text>
</comment>
<dbReference type="AlphaFoldDB" id="A0A8T5GEN3"/>
<keyword evidence="1" id="KW-0472">Membrane</keyword>
<accession>A0A8T5GEN3</accession>
<dbReference type="EMBL" id="JABJNZ010000037">
    <property type="protein sequence ID" value="MBT4870473.1"/>
    <property type="molecule type" value="Genomic_DNA"/>
</dbReference>
<evidence type="ECO:0000256" key="1">
    <source>
        <dbReference type="SAM" id="Phobius"/>
    </source>
</evidence>
<evidence type="ECO:0000313" key="2">
    <source>
        <dbReference type="EMBL" id="MBT4870473.1"/>
    </source>
</evidence>
<gene>
    <name evidence="2" type="ORF">HON47_02785</name>
</gene>
<name>A0A8T5GEN3_9ARCH</name>